<evidence type="ECO:0000313" key="5">
    <source>
        <dbReference type="Proteomes" id="UP001515480"/>
    </source>
</evidence>
<feature type="compositionally biased region" description="Low complexity" evidence="2">
    <location>
        <begin position="1417"/>
        <end position="1433"/>
    </location>
</feature>
<accession>A0AB34IUX3</accession>
<feature type="compositionally biased region" description="Polar residues" evidence="2">
    <location>
        <begin position="1406"/>
        <end position="1416"/>
    </location>
</feature>
<gene>
    <name evidence="4" type="ORF">AB1Y20_007343</name>
</gene>
<evidence type="ECO:0000256" key="1">
    <source>
        <dbReference type="ARBA" id="ARBA00022581"/>
    </source>
</evidence>
<feature type="region of interest" description="Disordered" evidence="2">
    <location>
        <begin position="1"/>
        <end position="45"/>
    </location>
</feature>
<feature type="transmembrane region" description="Helical" evidence="3">
    <location>
        <begin position="941"/>
        <end position="962"/>
    </location>
</feature>
<feature type="transmembrane region" description="Helical" evidence="3">
    <location>
        <begin position="897"/>
        <end position="921"/>
    </location>
</feature>
<evidence type="ECO:0000313" key="4">
    <source>
        <dbReference type="EMBL" id="KAL1507730.1"/>
    </source>
</evidence>
<dbReference type="PRINTS" id="PR01217">
    <property type="entry name" value="PRICHEXTENSN"/>
</dbReference>
<feature type="transmembrane region" description="Helical" evidence="3">
    <location>
        <begin position="1009"/>
        <end position="1030"/>
    </location>
</feature>
<keyword evidence="3" id="KW-1133">Transmembrane helix</keyword>
<keyword evidence="3" id="KW-0812">Transmembrane</keyword>
<feature type="compositionally biased region" description="Acidic residues" evidence="2">
    <location>
        <begin position="1379"/>
        <end position="1388"/>
    </location>
</feature>
<feature type="compositionally biased region" description="Pro residues" evidence="2">
    <location>
        <begin position="347"/>
        <end position="357"/>
    </location>
</feature>
<sequence>MTARESGVVAARGGGRRTRQGCGHLQSGEAVMAEGSSGESERRGGAAKEEWSRLLVSRHGEERREVYLIHSAGEMSSLLRRLQKGSPTAPPGADRLETVGFLKNLQREDWVVTPLLFLQFVSIFALLAFLDEATSRPTFGRDWIYHQLDALGGYNATIRAEYRAAIYWLSLQSSNETDPFALPPPHLPSPPSPPVPTAPPSPSPPPAPPAPPASPSPLAPPYAPPSPPPSPSLPPPRIPPPSPPPVAPSPQLPRLLPLTPPPPSVPPPTSPPPSPSPPPAPPSPPLLPLSPPLLPPPPPPPVAPSPSAPPPSAAAPPGGPSPRVPPTPPPLPLAPPSPRRLQAASSPPLPPPPPSPPIDEEPILDVDGDVFLVRHEDLLLHNLSCSACLEANNLTYGSYEWSRAAARLREQLLLLPIRIGIPDPLEYIQNHTYLNASRCDLARVRGNATCVPMQLPYEWNMDGIFLAPHALARVLEVLEQTQLPPNVTLTSNLEAWVFHVLYEGAERARGPHRVTPRREYDDLMEPFAVAQLDAWAALLDTLNVCFGGAAAFLVLGLFFNLGLVMSYFYSERMRTSVQSPLLADDPLSASLICLIALINATFLNALTQDKKGYYIVRWQSAIAHVVWHGIPIIAIASTVLAALDCGERPCKIGVPSTIYDSDYFPVFCLVVSVPVIVGQLANAAMSFGQQGHKSTPSEPVSQADLDLVEPKVAEMDSFGSVFSISVSIVICFLLWICQLLAIIGMFENMEERVRGSYLQPLTDLGLRGPVLYLPGYNNGDLEPNGGWGFIVPNDSWRVGLSFWCIGMTVNLVAVGSYVGGGASRSLKLRMQQSPVVPGVCVLFSLMHPEFMLVVAERRKDMEHFMQLGAVSAITTNIPLFFIFFDLLVTKGGTREPFVILMTMFTLLHSCFYCIRAGIILITKNLRRPSNLKTFFLGQGDYALLLVAAVQLVLVLMLSICCIQGSSKGKACVEPFEPGSGGLFDDFNRTRSIYEAECETLLPPETTSALSWYFFLIIFFVAIYGFSNLFASISFLNHFRFSHQWISDHPFTSTCLVTLGIVDAQWLNGLAQEQNIRLEVKRTAMFTSLCFLCPLTVIQVSIAYFTSVDWGKLNDTGMIFSPTSTSAFSFALTVLTAVARLLMFVVLVSTRRAQGHEYSGETDLIRHALCCCFDQWKRNRRVPEGFVVNGGQFGLGGGGFQSPDQFRQRPVPQADTYADETELAQAQAEYEGYQNESQEYDRNAPAVSDQVDGDVGNGYPVQNLDAGFESVVNDANPIMEAVCLKRALFMTPDGYQGVFVALPTAPDQPIPFLFVQALEIRQLKKRFGNSRSAQVAFTFNSADVGGLDAEFIQQNVYNDPHAAWQQLEELDRSNAQNDDPAVEYNDDQPADLGEPSEAGLHVDYPSTWHSSPTSSKQAASPAIIKPIAKPAASPTGGASTFSL</sequence>
<evidence type="ECO:0000256" key="3">
    <source>
        <dbReference type="SAM" id="Phobius"/>
    </source>
</evidence>
<keyword evidence="3" id="KW-0472">Membrane</keyword>
<keyword evidence="1" id="KW-0945">Host-virus interaction</keyword>
<feature type="transmembrane region" description="Helical" evidence="3">
    <location>
        <begin position="618"/>
        <end position="643"/>
    </location>
</feature>
<proteinExistence type="predicted"/>
<feature type="transmembrane region" description="Helical" evidence="3">
    <location>
        <begin position="721"/>
        <end position="746"/>
    </location>
</feature>
<feature type="transmembrane region" description="Helical" evidence="3">
    <location>
        <begin position="800"/>
        <end position="823"/>
    </location>
</feature>
<dbReference type="Proteomes" id="UP001515480">
    <property type="component" value="Unassembled WGS sequence"/>
</dbReference>
<feature type="compositionally biased region" description="Pro residues" evidence="2">
    <location>
        <begin position="258"/>
        <end position="338"/>
    </location>
</feature>
<feature type="transmembrane region" description="Helical" evidence="3">
    <location>
        <begin position="544"/>
        <end position="569"/>
    </location>
</feature>
<feature type="transmembrane region" description="Helical" evidence="3">
    <location>
        <begin position="835"/>
        <end position="855"/>
    </location>
</feature>
<organism evidence="4 5">
    <name type="scientific">Prymnesium parvum</name>
    <name type="common">Toxic golden alga</name>
    <dbReference type="NCBI Taxonomy" id="97485"/>
    <lineage>
        <taxon>Eukaryota</taxon>
        <taxon>Haptista</taxon>
        <taxon>Haptophyta</taxon>
        <taxon>Prymnesiophyceae</taxon>
        <taxon>Prymnesiales</taxon>
        <taxon>Prymnesiaceae</taxon>
        <taxon>Prymnesium</taxon>
    </lineage>
</organism>
<protein>
    <submittedName>
        <fullName evidence="4">Uncharacterized protein</fullName>
    </submittedName>
</protein>
<dbReference type="PANTHER" id="PTHR13037:SF24">
    <property type="entry name" value="POLYCOMB PROTEIN PCL-RELATED"/>
    <property type="match status" value="1"/>
</dbReference>
<comment type="caution">
    <text evidence="4">The sequence shown here is derived from an EMBL/GenBank/DDBJ whole genome shotgun (WGS) entry which is preliminary data.</text>
</comment>
<dbReference type="EMBL" id="JBGBPQ010000017">
    <property type="protein sequence ID" value="KAL1507730.1"/>
    <property type="molecule type" value="Genomic_DNA"/>
</dbReference>
<reference evidence="4 5" key="1">
    <citation type="journal article" date="2024" name="Science">
        <title>Giant polyketide synthase enzymes in the biosynthesis of giant marine polyether toxins.</title>
        <authorList>
            <person name="Fallon T.R."/>
            <person name="Shende V.V."/>
            <person name="Wierzbicki I.H."/>
            <person name="Pendleton A.L."/>
            <person name="Watervoot N.F."/>
            <person name="Auber R.P."/>
            <person name="Gonzalez D.J."/>
            <person name="Wisecaver J.H."/>
            <person name="Moore B.S."/>
        </authorList>
    </citation>
    <scope>NUCLEOTIDE SEQUENCE [LARGE SCALE GENOMIC DNA]</scope>
    <source>
        <strain evidence="4 5">12B1</strain>
    </source>
</reference>
<dbReference type="PANTHER" id="PTHR13037">
    <property type="entry name" value="FORMIN"/>
    <property type="match status" value="1"/>
</dbReference>
<feature type="transmembrane region" description="Helical" evidence="3">
    <location>
        <begin position="663"/>
        <end position="684"/>
    </location>
</feature>
<feature type="region of interest" description="Disordered" evidence="2">
    <location>
        <begin position="1375"/>
        <end position="1442"/>
    </location>
</feature>
<feature type="transmembrane region" description="Helical" evidence="3">
    <location>
        <begin position="1082"/>
        <end position="1106"/>
    </location>
</feature>
<feature type="compositionally biased region" description="Pro residues" evidence="2">
    <location>
        <begin position="181"/>
        <end position="251"/>
    </location>
</feature>
<feature type="transmembrane region" description="Helical" evidence="3">
    <location>
        <begin position="867"/>
        <end position="888"/>
    </location>
</feature>
<name>A0AB34IUX3_PRYPA</name>
<keyword evidence="5" id="KW-1185">Reference proteome</keyword>
<evidence type="ECO:0000256" key="2">
    <source>
        <dbReference type="SAM" id="MobiDB-lite"/>
    </source>
</evidence>
<feature type="transmembrane region" description="Helical" evidence="3">
    <location>
        <begin position="1126"/>
        <end position="1147"/>
    </location>
</feature>
<feature type="region of interest" description="Disordered" evidence="2">
    <location>
        <begin position="179"/>
        <end position="363"/>
    </location>
</feature>
<feature type="compositionally biased region" description="Low complexity" evidence="2">
    <location>
        <begin position="1"/>
        <end position="11"/>
    </location>
</feature>
<feature type="transmembrane region" description="Helical" evidence="3">
    <location>
        <begin position="589"/>
        <end position="606"/>
    </location>
</feature>